<organism evidence="10 11">
    <name type="scientific">Chitiniphilus purpureus</name>
    <dbReference type="NCBI Taxonomy" id="2981137"/>
    <lineage>
        <taxon>Bacteria</taxon>
        <taxon>Pseudomonadati</taxon>
        <taxon>Pseudomonadota</taxon>
        <taxon>Betaproteobacteria</taxon>
        <taxon>Neisseriales</taxon>
        <taxon>Chitinibacteraceae</taxon>
        <taxon>Chitiniphilus</taxon>
    </lineage>
</organism>
<dbReference type="PIRSF" id="PIRSF001488">
    <property type="entry name" value="Tdi_protein"/>
    <property type="match status" value="1"/>
</dbReference>
<name>A0ABY6DN03_9NEIS</name>
<dbReference type="Pfam" id="PF01323">
    <property type="entry name" value="DSBA"/>
    <property type="match status" value="1"/>
</dbReference>
<dbReference type="PROSITE" id="PS51352">
    <property type="entry name" value="THIOREDOXIN_2"/>
    <property type="match status" value="1"/>
</dbReference>
<sequence>MFIRMIKTGLITLGLVAGTLVQAAPQEGKDYQRLAAPQPVAQPGKLEVIEFFWYGCPHCYAIEPHAEAWAKTLPKDVNFRRVHVMWPGRGDLEGHAKIFVTLQQMGLAEKHSLAVFNAVQRDRLELRREEVLFNWVKKQGIDVAKFKSIYSGFGMSVAINKLAQATQAYRVEGVPLFVVNGKYMTSPGMVGREDNSVFAVIDALLASERKTAPAAPAKKK</sequence>
<keyword evidence="5 7" id="KW-1015">Disulfide bond</keyword>
<reference evidence="10" key="1">
    <citation type="submission" date="2022-10" db="EMBL/GenBank/DDBJ databases">
        <title>Chitiniphilus purpureus sp. nov., a novel chitin-degrading bacterium isolated from crawfish pond sediment.</title>
        <authorList>
            <person name="Li K."/>
        </authorList>
    </citation>
    <scope>NUCLEOTIDE SEQUENCE</scope>
    <source>
        <strain evidence="10">CD1</strain>
    </source>
</reference>
<protein>
    <recommendedName>
        <fullName evidence="7">Thiol:disulfide interchange protein</fullName>
    </recommendedName>
</protein>
<evidence type="ECO:0000256" key="5">
    <source>
        <dbReference type="ARBA" id="ARBA00023157"/>
    </source>
</evidence>
<evidence type="ECO:0000256" key="8">
    <source>
        <dbReference type="SAM" id="SignalP"/>
    </source>
</evidence>
<dbReference type="PANTHER" id="PTHR35891">
    <property type="entry name" value="THIOL:DISULFIDE INTERCHANGE PROTEIN DSBA"/>
    <property type="match status" value="1"/>
</dbReference>
<dbReference type="InterPro" id="IPR001853">
    <property type="entry name" value="DSBA-like_thioredoxin_dom"/>
</dbReference>
<feature type="signal peptide" evidence="8">
    <location>
        <begin position="1"/>
        <end position="23"/>
    </location>
</feature>
<comment type="subcellular location">
    <subcellularLocation>
        <location evidence="1 7">Periplasm</location>
    </subcellularLocation>
</comment>
<dbReference type="SUPFAM" id="SSF52833">
    <property type="entry name" value="Thioredoxin-like"/>
    <property type="match status" value="1"/>
</dbReference>
<evidence type="ECO:0000256" key="6">
    <source>
        <dbReference type="ARBA" id="ARBA00023284"/>
    </source>
</evidence>
<dbReference type="InterPro" id="IPR036249">
    <property type="entry name" value="Thioredoxin-like_sf"/>
</dbReference>
<proteinExistence type="inferred from homology"/>
<dbReference type="CDD" id="cd03019">
    <property type="entry name" value="DsbA_DsbA"/>
    <property type="match status" value="1"/>
</dbReference>
<feature type="domain" description="Thioredoxin" evidence="9">
    <location>
        <begin position="11"/>
        <end position="168"/>
    </location>
</feature>
<dbReference type="InterPro" id="IPR050824">
    <property type="entry name" value="Thiol_disulfide_DsbA"/>
</dbReference>
<gene>
    <name evidence="10" type="ORF">N8I74_01585</name>
</gene>
<dbReference type="RefSeq" id="WP_263125169.1">
    <property type="nucleotide sequence ID" value="NZ_CP106753.1"/>
</dbReference>
<evidence type="ECO:0000256" key="2">
    <source>
        <dbReference type="ARBA" id="ARBA00005791"/>
    </source>
</evidence>
<evidence type="ECO:0000313" key="10">
    <source>
        <dbReference type="EMBL" id="UXY15734.1"/>
    </source>
</evidence>
<keyword evidence="4 7" id="KW-0574">Periplasm</keyword>
<dbReference type="InterPro" id="IPR023205">
    <property type="entry name" value="DsbA/DsbL"/>
</dbReference>
<keyword evidence="3 8" id="KW-0732">Signal</keyword>
<dbReference type="Gene3D" id="3.40.30.10">
    <property type="entry name" value="Glutaredoxin"/>
    <property type="match status" value="2"/>
</dbReference>
<evidence type="ECO:0000256" key="3">
    <source>
        <dbReference type="ARBA" id="ARBA00022729"/>
    </source>
</evidence>
<dbReference type="EMBL" id="CP106753">
    <property type="protein sequence ID" value="UXY15734.1"/>
    <property type="molecule type" value="Genomic_DNA"/>
</dbReference>
<dbReference type="PANTHER" id="PTHR35891:SF3">
    <property type="entry name" value="THIOL:DISULFIDE INTERCHANGE PROTEIN DSBL"/>
    <property type="match status" value="1"/>
</dbReference>
<accession>A0ABY6DN03</accession>
<evidence type="ECO:0000256" key="4">
    <source>
        <dbReference type="ARBA" id="ARBA00022764"/>
    </source>
</evidence>
<evidence type="ECO:0000256" key="1">
    <source>
        <dbReference type="ARBA" id="ARBA00004418"/>
    </source>
</evidence>
<comment type="similarity">
    <text evidence="2">Belongs to the thioredoxin family. DsbA subfamily.</text>
</comment>
<keyword evidence="6" id="KW-0676">Redox-active center</keyword>
<evidence type="ECO:0000313" key="11">
    <source>
        <dbReference type="Proteomes" id="UP001061302"/>
    </source>
</evidence>
<dbReference type="Proteomes" id="UP001061302">
    <property type="component" value="Chromosome"/>
</dbReference>
<evidence type="ECO:0000256" key="7">
    <source>
        <dbReference type="PIRNR" id="PIRNR001488"/>
    </source>
</evidence>
<feature type="chain" id="PRO_5047037148" description="Thiol:disulfide interchange protein" evidence="8">
    <location>
        <begin position="24"/>
        <end position="220"/>
    </location>
</feature>
<dbReference type="InterPro" id="IPR013766">
    <property type="entry name" value="Thioredoxin_domain"/>
</dbReference>
<evidence type="ECO:0000259" key="9">
    <source>
        <dbReference type="PROSITE" id="PS51352"/>
    </source>
</evidence>
<keyword evidence="11" id="KW-1185">Reference proteome</keyword>